<organism evidence="2 3">
    <name type="scientific">Cupriavidus pauculus</name>
    <dbReference type="NCBI Taxonomy" id="82633"/>
    <lineage>
        <taxon>Bacteria</taxon>
        <taxon>Pseudomonadati</taxon>
        <taxon>Pseudomonadota</taxon>
        <taxon>Betaproteobacteria</taxon>
        <taxon>Burkholderiales</taxon>
        <taxon>Burkholderiaceae</taxon>
        <taxon>Cupriavidus</taxon>
    </lineage>
</organism>
<reference evidence="2 3" key="1">
    <citation type="submission" date="2019-09" db="EMBL/GenBank/DDBJ databases">
        <title>FDA dAtabase for Regulatory Grade micrObial Sequences (FDA-ARGOS): Supporting development and validation of Infectious Disease Dx tests.</title>
        <authorList>
            <person name="Sciortino C."/>
            <person name="Tallon L."/>
            <person name="Sadzewicz L."/>
            <person name="Vavikolanu K."/>
            <person name="Mehta A."/>
            <person name="Aluvathingal J."/>
            <person name="Nadendla S."/>
            <person name="Nandy P."/>
            <person name="Geyer C."/>
            <person name="Yan Y."/>
            <person name="Sichtig H."/>
        </authorList>
    </citation>
    <scope>NUCLEOTIDE SEQUENCE [LARGE SCALE GENOMIC DNA]</scope>
    <source>
        <strain evidence="2 3">FDAARGOS_664</strain>
    </source>
</reference>
<accession>A0A5P2HDV1</accession>
<evidence type="ECO:0000313" key="3">
    <source>
        <dbReference type="Proteomes" id="UP000322822"/>
    </source>
</evidence>
<dbReference type="RefSeq" id="WP_150376911.1">
    <property type="nucleotide sequence ID" value="NZ_CP044067.1"/>
</dbReference>
<evidence type="ECO:0008006" key="4">
    <source>
        <dbReference type="Google" id="ProtNLM"/>
    </source>
</evidence>
<keyword evidence="1" id="KW-0732">Signal</keyword>
<dbReference type="EMBL" id="CP044067">
    <property type="protein sequence ID" value="QET06192.1"/>
    <property type="molecule type" value="Genomic_DNA"/>
</dbReference>
<proteinExistence type="predicted"/>
<name>A0A5P2HDV1_9BURK</name>
<sequence>MTQPYAVLAASALALSLVSGCATADVGYGYNYDAGADYAMARHPNIEQASFHAQQAIDRMQAAQRANHYDMNGHAARAIALLREAQSEMEASAVTITR</sequence>
<gene>
    <name evidence="2" type="ORF">FOB72_30215</name>
</gene>
<feature type="signal peptide" evidence="1">
    <location>
        <begin position="1"/>
        <end position="24"/>
    </location>
</feature>
<evidence type="ECO:0000313" key="2">
    <source>
        <dbReference type="EMBL" id="QET06192.1"/>
    </source>
</evidence>
<dbReference type="AlphaFoldDB" id="A0A5P2HDV1"/>
<dbReference type="Proteomes" id="UP000322822">
    <property type="component" value="Chromosome 2"/>
</dbReference>
<protein>
    <recommendedName>
        <fullName evidence="4">DUF4398 domain-containing protein</fullName>
    </recommendedName>
</protein>
<dbReference type="OrthoDB" id="8854424at2"/>
<feature type="chain" id="PRO_5024994452" description="DUF4398 domain-containing protein" evidence="1">
    <location>
        <begin position="25"/>
        <end position="98"/>
    </location>
</feature>
<evidence type="ECO:0000256" key="1">
    <source>
        <dbReference type="SAM" id="SignalP"/>
    </source>
</evidence>